<dbReference type="AlphaFoldDB" id="A0A7W8E852"/>
<accession>A0A7W8E852</accession>
<dbReference type="RefSeq" id="WP_184253817.1">
    <property type="nucleotide sequence ID" value="NZ_JACHIO010000004.1"/>
</dbReference>
<dbReference type="EMBL" id="JACHIO010000004">
    <property type="protein sequence ID" value="MBB5062988.1"/>
    <property type="molecule type" value="Genomic_DNA"/>
</dbReference>
<comment type="caution">
    <text evidence="3">The sequence shown here is derived from an EMBL/GenBank/DDBJ whole genome shotgun (WGS) entry which is preliminary data.</text>
</comment>
<dbReference type="Pfam" id="PF12697">
    <property type="entry name" value="Abhydrolase_6"/>
    <property type="match status" value="1"/>
</dbReference>
<proteinExistence type="predicted"/>
<organism evidence="3 4">
    <name type="scientific">Granulicella mallensis</name>
    <dbReference type="NCBI Taxonomy" id="940614"/>
    <lineage>
        <taxon>Bacteria</taxon>
        <taxon>Pseudomonadati</taxon>
        <taxon>Acidobacteriota</taxon>
        <taxon>Terriglobia</taxon>
        <taxon>Terriglobales</taxon>
        <taxon>Acidobacteriaceae</taxon>
        <taxon>Granulicella</taxon>
    </lineage>
</organism>
<evidence type="ECO:0000256" key="1">
    <source>
        <dbReference type="SAM" id="SignalP"/>
    </source>
</evidence>
<name>A0A7W8E852_9BACT</name>
<dbReference type="PANTHER" id="PTHR37017">
    <property type="entry name" value="AB HYDROLASE-1 DOMAIN-CONTAINING PROTEIN-RELATED"/>
    <property type="match status" value="1"/>
</dbReference>
<dbReference type="InterPro" id="IPR052897">
    <property type="entry name" value="Sec-Metab_Biosynth_Hydrolase"/>
</dbReference>
<evidence type="ECO:0000259" key="2">
    <source>
        <dbReference type="Pfam" id="PF12697"/>
    </source>
</evidence>
<dbReference type="Gene3D" id="3.40.50.1820">
    <property type="entry name" value="alpha/beta hydrolase"/>
    <property type="match status" value="1"/>
</dbReference>
<dbReference type="InterPro" id="IPR000073">
    <property type="entry name" value="AB_hydrolase_1"/>
</dbReference>
<dbReference type="PANTHER" id="PTHR37017:SF11">
    <property type="entry name" value="ESTERASE_LIPASE_THIOESTERASE DOMAIN-CONTAINING PROTEIN"/>
    <property type="match status" value="1"/>
</dbReference>
<keyword evidence="1" id="KW-0732">Signal</keyword>
<evidence type="ECO:0000313" key="4">
    <source>
        <dbReference type="Proteomes" id="UP000584867"/>
    </source>
</evidence>
<dbReference type="SUPFAM" id="SSF53474">
    <property type="entry name" value="alpha/beta-Hydrolases"/>
    <property type="match status" value="1"/>
</dbReference>
<gene>
    <name evidence="3" type="ORF">HDF15_001325</name>
</gene>
<feature type="chain" id="PRO_5031184497" evidence="1">
    <location>
        <begin position="29"/>
        <end position="270"/>
    </location>
</feature>
<reference evidence="3 4" key="1">
    <citation type="submission" date="2020-08" db="EMBL/GenBank/DDBJ databases">
        <title>Genomic Encyclopedia of Type Strains, Phase IV (KMG-V): Genome sequencing to study the core and pangenomes of soil and plant-associated prokaryotes.</title>
        <authorList>
            <person name="Whitman W."/>
        </authorList>
    </citation>
    <scope>NUCLEOTIDE SEQUENCE [LARGE SCALE GENOMIC DNA]</scope>
    <source>
        <strain evidence="3 4">X5P3</strain>
    </source>
</reference>
<dbReference type="Proteomes" id="UP000584867">
    <property type="component" value="Unassembled WGS sequence"/>
</dbReference>
<feature type="domain" description="AB hydrolase-1" evidence="2">
    <location>
        <begin position="45"/>
        <end position="257"/>
    </location>
</feature>
<feature type="signal peptide" evidence="1">
    <location>
        <begin position="1"/>
        <end position="28"/>
    </location>
</feature>
<sequence length="270" mass="27585">MFASLLSKSSKPLILASLVLTLSGCNNALKSPVVQASAPTGIKNVMLVHGAWADGSSWTSVIAMLTADGYNVTAVQLPLTSLADDVAVVQRALARETGKTLLVGHSYGGVVITQSGIDPKVAGLVYVSAYGPASGESALTLNSTVPNTPLIGDLLMDASGFLTISNAGVVADFAQDLSPADQVTVAATQGPISAPNALSAPVTQVAWKNGIPSWYIIASNDRAISPALEATMAKRMNATTITLASGHLSMISHPSDVSAFIEKAASSLQP</sequence>
<evidence type="ECO:0000313" key="3">
    <source>
        <dbReference type="EMBL" id="MBB5062988.1"/>
    </source>
</evidence>
<protein>
    <submittedName>
        <fullName evidence="3">Pimeloyl-ACP methyl ester carboxylesterase</fullName>
    </submittedName>
</protein>
<dbReference type="InterPro" id="IPR029058">
    <property type="entry name" value="AB_hydrolase_fold"/>
</dbReference>